<evidence type="ECO:0000256" key="1">
    <source>
        <dbReference type="ARBA" id="ARBA00010875"/>
    </source>
</evidence>
<protein>
    <recommendedName>
        <fullName evidence="7">Endoribonuclease YbeY</fullName>
        <ecNumber evidence="7">3.1.-.-</ecNumber>
    </recommendedName>
</protein>
<dbReference type="InterPro" id="IPR023091">
    <property type="entry name" value="MetalPrtase_cat_dom_sf_prd"/>
</dbReference>
<evidence type="ECO:0000256" key="5">
    <source>
        <dbReference type="ARBA" id="ARBA00022801"/>
    </source>
</evidence>
<keyword evidence="4 7" id="KW-0255">Endonuclease</keyword>
<name>A0A858PX25_9RICK</name>
<feature type="binding site" evidence="7">
    <location>
        <position position="133"/>
    </location>
    <ligand>
        <name>Zn(2+)</name>
        <dbReference type="ChEBI" id="CHEBI:29105"/>
        <note>catalytic</note>
    </ligand>
</feature>
<dbReference type="GO" id="GO:0005737">
    <property type="term" value="C:cytoplasm"/>
    <property type="evidence" value="ECO:0007669"/>
    <property type="project" value="UniProtKB-SubCell"/>
</dbReference>
<dbReference type="Proteomes" id="UP000500930">
    <property type="component" value="Chromosome"/>
</dbReference>
<organism evidence="8 9">
    <name type="scientific">Anaplasma platys</name>
    <dbReference type="NCBI Taxonomy" id="949"/>
    <lineage>
        <taxon>Bacteria</taxon>
        <taxon>Pseudomonadati</taxon>
        <taxon>Pseudomonadota</taxon>
        <taxon>Alphaproteobacteria</taxon>
        <taxon>Rickettsiales</taxon>
        <taxon>Anaplasmataceae</taxon>
        <taxon>Anaplasma</taxon>
    </lineage>
</organism>
<keyword evidence="7" id="KW-0690">Ribosome biogenesis</keyword>
<dbReference type="AlphaFoldDB" id="A0A858PX25"/>
<keyword evidence="7" id="KW-0698">rRNA processing</keyword>
<dbReference type="RefSeq" id="WP_236822830.1">
    <property type="nucleotide sequence ID" value="NZ_CP046391.1"/>
</dbReference>
<keyword evidence="9" id="KW-1185">Reference proteome</keyword>
<evidence type="ECO:0000313" key="8">
    <source>
        <dbReference type="EMBL" id="QJC27132.1"/>
    </source>
</evidence>
<evidence type="ECO:0000256" key="6">
    <source>
        <dbReference type="ARBA" id="ARBA00022833"/>
    </source>
</evidence>
<accession>A0A858PX25</accession>
<evidence type="ECO:0000256" key="7">
    <source>
        <dbReference type="HAMAP-Rule" id="MF_00009"/>
    </source>
</evidence>
<dbReference type="Gene3D" id="3.40.390.30">
    <property type="entry name" value="Metalloproteases ('zincins'), catalytic domain"/>
    <property type="match status" value="1"/>
</dbReference>
<feature type="binding site" evidence="7">
    <location>
        <position position="127"/>
    </location>
    <ligand>
        <name>Zn(2+)</name>
        <dbReference type="ChEBI" id="CHEBI:29105"/>
        <note>catalytic</note>
    </ligand>
</feature>
<dbReference type="PANTHER" id="PTHR46986">
    <property type="entry name" value="ENDORIBONUCLEASE YBEY, CHLOROPLASTIC"/>
    <property type="match status" value="1"/>
</dbReference>
<dbReference type="GO" id="GO:0004521">
    <property type="term" value="F:RNA endonuclease activity"/>
    <property type="evidence" value="ECO:0007669"/>
    <property type="project" value="UniProtKB-UniRule"/>
</dbReference>
<dbReference type="PANTHER" id="PTHR46986:SF1">
    <property type="entry name" value="ENDORIBONUCLEASE YBEY, CHLOROPLASTIC"/>
    <property type="match status" value="1"/>
</dbReference>
<keyword evidence="6 7" id="KW-0862">Zinc</keyword>
<keyword evidence="3 7" id="KW-0479">Metal-binding</keyword>
<dbReference type="InterPro" id="IPR002036">
    <property type="entry name" value="YbeY"/>
</dbReference>
<comment type="subcellular location">
    <subcellularLocation>
        <location evidence="7">Cytoplasm</location>
    </subcellularLocation>
</comment>
<dbReference type="KEGG" id="aplt:ANPL_00015"/>
<dbReference type="SUPFAM" id="SSF55486">
    <property type="entry name" value="Metalloproteases ('zincins'), catalytic domain"/>
    <property type="match status" value="1"/>
</dbReference>
<comment type="similarity">
    <text evidence="1 7">Belongs to the endoribonuclease YbeY family.</text>
</comment>
<keyword evidence="2 7" id="KW-0540">Nuclease</keyword>
<feature type="binding site" evidence="7">
    <location>
        <position position="123"/>
    </location>
    <ligand>
        <name>Zn(2+)</name>
        <dbReference type="ChEBI" id="CHEBI:29105"/>
        <note>catalytic</note>
    </ligand>
</feature>
<evidence type="ECO:0000313" key="9">
    <source>
        <dbReference type="Proteomes" id="UP000500930"/>
    </source>
</evidence>
<dbReference type="HAMAP" id="MF_00009">
    <property type="entry name" value="Endoribonucl_YbeY"/>
    <property type="match status" value="1"/>
</dbReference>
<proteinExistence type="inferred from homology"/>
<comment type="function">
    <text evidence="7">Single strand-specific metallo-endoribonuclease involved in late-stage 70S ribosome quality control and in maturation of the 3' terminus of the 16S rRNA.</text>
</comment>
<keyword evidence="5 7" id="KW-0378">Hydrolase</keyword>
<sequence length="162" mass="18611">MEYNHGTVTKDMPIEIQTHSPRWFRLVKKPHATTRRVLQVALKEIDVIEQITNISVVLANDSLLRELNLQYRKKDKPTNVLSFNYDIGTSCCGEIFLSIDTIFREACEMKIETAAHFIHMLLHGFLHIRGYTHDGAKDTALMQSKEIYLLSQFGIQNPYACG</sequence>
<reference evidence="8 9" key="1">
    <citation type="journal article" date="2020" name="Pathogens">
        <title>First Whole Genome Sequence of Anaplasma platys, an Obligate Intracellular Rickettsial Pathogen of Dogs.</title>
        <authorList>
            <person name="Llanes A."/>
            <person name="Rajeev S."/>
        </authorList>
    </citation>
    <scope>NUCLEOTIDE SEQUENCE [LARGE SCALE GENOMIC DNA]</scope>
    <source>
        <strain evidence="8 9">S3</strain>
    </source>
</reference>
<keyword evidence="7" id="KW-0963">Cytoplasm</keyword>
<evidence type="ECO:0000256" key="2">
    <source>
        <dbReference type="ARBA" id="ARBA00022722"/>
    </source>
</evidence>
<evidence type="ECO:0000256" key="4">
    <source>
        <dbReference type="ARBA" id="ARBA00022759"/>
    </source>
</evidence>
<dbReference type="Pfam" id="PF02130">
    <property type="entry name" value="YbeY"/>
    <property type="match status" value="1"/>
</dbReference>
<dbReference type="GO" id="GO:0006364">
    <property type="term" value="P:rRNA processing"/>
    <property type="evidence" value="ECO:0007669"/>
    <property type="project" value="UniProtKB-UniRule"/>
</dbReference>
<dbReference type="NCBIfam" id="TIGR00043">
    <property type="entry name" value="rRNA maturation RNase YbeY"/>
    <property type="match status" value="1"/>
</dbReference>
<dbReference type="GO" id="GO:0004222">
    <property type="term" value="F:metalloendopeptidase activity"/>
    <property type="evidence" value="ECO:0007669"/>
    <property type="project" value="InterPro"/>
</dbReference>
<evidence type="ECO:0000256" key="3">
    <source>
        <dbReference type="ARBA" id="ARBA00022723"/>
    </source>
</evidence>
<dbReference type="EMBL" id="CP046391">
    <property type="protein sequence ID" value="QJC27132.1"/>
    <property type="molecule type" value="Genomic_DNA"/>
</dbReference>
<dbReference type="GO" id="GO:0008270">
    <property type="term" value="F:zinc ion binding"/>
    <property type="evidence" value="ECO:0007669"/>
    <property type="project" value="UniProtKB-UniRule"/>
</dbReference>
<gene>
    <name evidence="7 8" type="primary">ybeY</name>
    <name evidence="8" type="ORF">ANPL_00015</name>
</gene>
<dbReference type="EC" id="3.1.-.-" evidence="7"/>
<comment type="cofactor">
    <cofactor evidence="7">
        <name>Zn(2+)</name>
        <dbReference type="ChEBI" id="CHEBI:29105"/>
    </cofactor>
    <text evidence="7">Binds 1 zinc ion.</text>
</comment>